<dbReference type="PANTHER" id="PTHR24173:SF76">
    <property type="match status" value="1"/>
</dbReference>
<feature type="region of interest" description="Disordered" evidence="4">
    <location>
        <begin position="351"/>
        <end position="513"/>
    </location>
</feature>
<dbReference type="PROSITE" id="PS50297">
    <property type="entry name" value="ANK_REP_REGION"/>
    <property type="match status" value="1"/>
</dbReference>
<organism evidence="5 6">
    <name type="scientific">Pinctada imbricata</name>
    <name type="common">Atlantic pearl-oyster</name>
    <name type="synonym">Pinctada martensii</name>
    <dbReference type="NCBI Taxonomy" id="66713"/>
    <lineage>
        <taxon>Eukaryota</taxon>
        <taxon>Metazoa</taxon>
        <taxon>Spiralia</taxon>
        <taxon>Lophotrochozoa</taxon>
        <taxon>Mollusca</taxon>
        <taxon>Bivalvia</taxon>
        <taxon>Autobranchia</taxon>
        <taxon>Pteriomorphia</taxon>
        <taxon>Pterioida</taxon>
        <taxon>Pterioidea</taxon>
        <taxon>Pteriidae</taxon>
        <taxon>Pinctada</taxon>
    </lineage>
</organism>
<dbReference type="AlphaFoldDB" id="A0AA89BQL8"/>
<keyword evidence="6" id="KW-1185">Reference proteome</keyword>
<dbReference type="Gene3D" id="1.25.40.20">
    <property type="entry name" value="Ankyrin repeat-containing domain"/>
    <property type="match status" value="1"/>
</dbReference>
<keyword evidence="2 3" id="KW-0040">ANK repeat</keyword>
<dbReference type="EMBL" id="VSWD01000010">
    <property type="protein sequence ID" value="KAK3090401.1"/>
    <property type="molecule type" value="Genomic_DNA"/>
</dbReference>
<comment type="caution">
    <text evidence="5">The sequence shown here is derived from an EMBL/GenBank/DDBJ whole genome shotgun (WGS) entry which is preliminary data.</text>
</comment>
<proteinExistence type="predicted"/>
<dbReference type="InterPro" id="IPR002110">
    <property type="entry name" value="Ankyrin_rpt"/>
</dbReference>
<dbReference type="PROSITE" id="PS50088">
    <property type="entry name" value="ANK_REPEAT"/>
    <property type="match status" value="2"/>
</dbReference>
<protein>
    <submittedName>
        <fullName evidence="5">Uncharacterized protein</fullName>
    </submittedName>
</protein>
<evidence type="ECO:0000313" key="6">
    <source>
        <dbReference type="Proteomes" id="UP001186944"/>
    </source>
</evidence>
<dbReference type="SUPFAM" id="SSF48403">
    <property type="entry name" value="Ankyrin repeat"/>
    <property type="match status" value="1"/>
</dbReference>
<evidence type="ECO:0000256" key="2">
    <source>
        <dbReference type="ARBA" id="ARBA00023043"/>
    </source>
</evidence>
<evidence type="ECO:0000256" key="3">
    <source>
        <dbReference type="PROSITE-ProRule" id="PRU00023"/>
    </source>
</evidence>
<feature type="compositionally biased region" description="Basic and acidic residues" evidence="4">
    <location>
        <begin position="493"/>
        <end position="513"/>
    </location>
</feature>
<reference evidence="5" key="1">
    <citation type="submission" date="2019-08" db="EMBL/GenBank/DDBJ databases">
        <title>The improved chromosome-level genome for the pearl oyster Pinctada fucata martensii using PacBio sequencing and Hi-C.</title>
        <authorList>
            <person name="Zheng Z."/>
        </authorList>
    </citation>
    <scope>NUCLEOTIDE SEQUENCE</scope>
    <source>
        <strain evidence="5">ZZ-2019</strain>
        <tissue evidence="5">Adductor muscle</tissue>
    </source>
</reference>
<gene>
    <name evidence="5" type="ORF">FSP39_011580</name>
</gene>
<name>A0AA89BQL8_PINIB</name>
<accession>A0AA89BQL8</accession>
<feature type="repeat" description="ANK" evidence="3">
    <location>
        <begin position="114"/>
        <end position="146"/>
    </location>
</feature>
<feature type="repeat" description="ANK" evidence="3">
    <location>
        <begin position="43"/>
        <end position="79"/>
    </location>
</feature>
<feature type="compositionally biased region" description="Basic residues" evidence="4">
    <location>
        <begin position="406"/>
        <end position="418"/>
    </location>
</feature>
<evidence type="ECO:0000313" key="5">
    <source>
        <dbReference type="EMBL" id="KAK3090401.1"/>
    </source>
</evidence>
<evidence type="ECO:0000256" key="4">
    <source>
        <dbReference type="SAM" id="MobiDB-lite"/>
    </source>
</evidence>
<dbReference type="PANTHER" id="PTHR24173">
    <property type="entry name" value="ANKYRIN REPEAT CONTAINING"/>
    <property type="match status" value="1"/>
</dbReference>
<feature type="compositionally biased region" description="Low complexity" evidence="4">
    <location>
        <begin position="419"/>
        <end position="438"/>
    </location>
</feature>
<sequence>MRFRGRGKSAPIMRLTDVIQRCYFQQVRFFIDLGIDLDEQNDDGRTSLILCALMEPEEWGVGIARLLIEKGAIVDTVDKYGLSAIHLACIYGRVELARVLLHAMDFDLGEGDKWGNTALHYAVRAGSVPLVRLLVHSHCKYKITTDKRNREGLSALDEARRLSHHRCAEIIASINDLSDSQIEALNPPPRLNLKMSRDSLHSISHSVSNIDFRQRPKTAFLTRRASLSSSRSSSSSSLYLAQRPIFVREFPGAKKDKMPNEKDFSQILRCASLSDFRNNPEYLYSLALPGVIPSNVNGYSYSHRPKSQCMRRPQSVTSEGPYFSWRVEFKKLFVHYESQCTPSYCEPAKFTSSDLPDIDGRATPQAGEDGYETDRGKKGKRSGSGKKEDKDRQRKHSNHKQEKQRKISQGHSHAHGKHSSNSLDGSLGSSTESLSSSGVATRKHGAPDPAGHKGSKDKHNSVHTGGTVEGHGRQSRVAHYEKSIPPVNVLGDDDVHHGKAKHAPVDHTRLKVS</sequence>
<keyword evidence="1" id="KW-0677">Repeat</keyword>
<evidence type="ECO:0000256" key="1">
    <source>
        <dbReference type="ARBA" id="ARBA00022737"/>
    </source>
</evidence>
<dbReference type="Pfam" id="PF12796">
    <property type="entry name" value="Ank_2"/>
    <property type="match status" value="2"/>
</dbReference>
<dbReference type="SMART" id="SM00248">
    <property type="entry name" value="ANK"/>
    <property type="match status" value="3"/>
</dbReference>
<dbReference type="InterPro" id="IPR036770">
    <property type="entry name" value="Ankyrin_rpt-contain_sf"/>
</dbReference>
<dbReference type="Proteomes" id="UP001186944">
    <property type="component" value="Unassembled WGS sequence"/>
</dbReference>